<sequence>MNASHKWTRIGGSLLAGLFVAYLDRIALSVALPSIAKDFGFAAPNMAATASWALTAFLIGYAVANVIGGILTRRWDPKYVAAWTFALWSVATCYVGMTNSIAVLLICRVLLGIGEGIYWPQQSRFATAWFAPNERTKANAVIQYYGQFLALGIGFMLLTPLYDAFGWRVLFYIAGGLGLLVIVPLYLAMLKPQSAAPYPPPKRGSTAPKLTLAVLGGPSFYLILFSYVMQGMLFWGITLWIPLAVKSIGITGAEQGIASALPYLAAVVLAPFMSRISDRTGKRIRIAASALLLPGVLLMLLPVVTSGYGKLALITLALGYFASSYTPNIWSILQASVAPEAVGSAAGIMNGIGAGGGDTLAGFLVGMTKAATGSFIVGFVLLGVLALMGGVALLIYERHASGRIGSCGAEAAVSTAR</sequence>
<evidence type="ECO:0000256" key="4">
    <source>
        <dbReference type="ARBA" id="ARBA00023136"/>
    </source>
</evidence>
<accession>A0AAW3EMJ9</accession>
<dbReference type="AlphaFoldDB" id="A0AAW3EMJ9"/>
<dbReference type="EMBL" id="JPGG01000018">
    <property type="protein sequence ID" value="KGC09107.1"/>
    <property type="molecule type" value="Genomic_DNA"/>
</dbReference>
<dbReference type="Pfam" id="PF07690">
    <property type="entry name" value="MFS_1"/>
    <property type="match status" value="1"/>
</dbReference>
<gene>
    <name evidence="7" type="ORF">DM48_6140</name>
</gene>
<dbReference type="InterPro" id="IPR011701">
    <property type="entry name" value="MFS"/>
</dbReference>
<dbReference type="KEGG" id="bgo:BM43_2757"/>
<evidence type="ECO:0000256" key="5">
    <source>
        <dbReference type="SAM" id="Phobius"/>
    </source>
</evidence>
<dbReference type="InterPro" id="IPR036259">
    <property type="entry name" value="MFS_trans_sf"/>
</dbReference>
<dbReference type="PROSITE" id="PS50850">
    <property type="entry name" value="MFS"/>
    <property type="match status" value="1"/>
</dbReference>
<comment type="caution">
    <text evidence="7">The sequence shown here is derived from an EMBL/GenBank/DDBJ whole genome shotgun (WGS) entry which is preliminary data.</text>
</comment>
<evidence type="ECO:0000313" key="8">
    <source>
        <dbReference type="Proteomes" id="UP000029590"/>
    </source>
</evidence>
<protein>
    <submittedName>
        <fullName evidence="7">Major Facilitator Superfamily protein</fullName>
    </submittedName>
</protein>
<feature type="transmembrane region" description="Helical" evidence="5">
    <location>
        <begin position="345"/>
        <end position="367"/>
    </location>
</feature>
<dbReference type="InterPro" id="IPR050382">
    <property type="entry name" value="MFS_Na/Anion_cotransporter"/>
</dbReference>
<evidence type="ECO:0000259" key="6">
    <source>
        <dbReference type="PROSITE" id="PS50850"/>
    </source>
</evidence>
<feature type="transmembrane region" description="Helical" evidence="5">
    <location>
        <begin position="141"/>
        <end position="158"/>
    </location>
</feature>
<feature type="transmembrane region" description="Helical" evidence="5">
    <location>
        <begin position="311"/>
        <end position="333"/>
    </location>
</feature>
<keyword evidence="4 5" id="KW-0472">Membrane</keyword>
<evidence type="ECO:0000313" key="7">
    <source>
        <dbReference type="EMBL" id="KGC09107.1"/>
    </source>
</evidence>
<feature type="transmembrane region" description="Helical" evidence="5">
    <location>
        <begin position="103"/>
        <end position="120"/>
    </location>
</feature>
<evidence type="ECO:0000256" key="1">
    <source>
        <dbReference type="ARBA" id="ARBA00004141"/>
    </source>
</evidence>
<dbReference type="SUPFAM" id="SSF103473">
    <property type="entry name" value="MFS general substrate transporter"/>
    <property type="match status" value="1"/>
</dbReference>
<comment type="subcellular location">
    <subcellularLocation>
        <location evidence="1">Membrane</location>
        <topology evidence="1">Multi-pass membrane protein</topology>
    </subcellularLocation>
</comment>
<dbReference type="GO" id="GO:0022857">
    <property type="term" value="F:transmembrane transporter activity"/>
    <property type="evidence" value="ECO:0007669"/>
    <property type="project" value="InterPro"/>
</dbReference>
<dbReference type="Proteomes" id="UP000029590">
    <property type="component" value="Unassembled WGS sequence"/>
</dbReference>
<organism evidence="7 8">
    <name type="scientific">Burkholderia gladioli</name>
    <name type="common">Pseudomonas marginata</name>
    <name type="synonym">Phytomonas marginata</name>
    <dbReference type="NCBI Taxonomy" id="28095"/>
    <lineage>
        <taxon>Bacteria</taxon>
        <taxon>Pseudomonadati</taxon>
        <taxon>Pseudomonadota</taxon>
        <taxon>Betaproteobacteria</taxon>
        <taxon>Burkholderiales</taxon>
        <taxon>Burkholderiaceae</taxon>
        <taxon>Burkholderia</taxon>
    </lineage>
</organism>
<evidence type="ECO:0000256" key="3">
    <source>
        <dbReference type="ARBA" id="ARBA00022989"/>
    </source>
</evidence>
<dbReference type="GO" id="GO:0016020">
    <property type="term" value="C:membrane"/>
    <property type="evidence" value="ECO:0007669"/>
    <property type="project" value="UniProtKB-SubCell"/>
</dbReference>
<keyword evidence="2 5" id="KW-0812">Transmembrane</keyword>
<feature type="transmembrane region" description="Helical" evidence="5">
    <location>
        <begin position="286"/>
        <end position="305"/>
    </location>
</feature>
<feature type="transmembrane region" description="Helical" evidence="5">
    <location>
        <begin position="79"/>
        <end position="97"/>
    </location>
</feature>
<keyword evidence="3 5" id="KW-1133">Transmembrane helix</keyword>
<feature type="transmembrane region" description="Helical" evidence="5">
    <location>
        <begin position="47"/>
        <end position="67"/>
    </location>
</feature>
<feature type="transmembrane region" description="Helical" evidence="5">
    <location>
        <begin position="257"/>
        <end position="274"/>
    </location>
</feature>
<reference evidence="7 8" key="1">
    <citation type="submission" date="2014-04" db="EMBL/GenBank/DDBJ databases">
        <authorList>
            <person name="Bishop-Lilly K.A."/>
            <person name="Broomall S.M."/>
            <person name="Chain P.S."/>
            <person name="Chertkov O."/>
            <person name="Coyne S.R."/>
            <person name="Daligault H.E."/>
            <person name="Davenport K.W."/>
            <person name="Erkkila T."/>
            <person name="Frey K.G."/>
            <person name="Gibbons H.S."/>
            <person name="Gu W."/>
            <person name="Jaissle J."/>
            <person name="Johnson S.L."/>
            <person name="Koroleva G.I."/>
            <person name="Ladner J.T."/>
            <person name="Lo C.-C."/>
            <person name="Minogue T.D."/>
            <person name="Munk C."/>
            <person name="Palacios G.F."/>
            <person name="Redden C.L."/>
            <person name="Rosenzweig C.N."/>
            <person name="Scholz M.B."/>
            <person name="Teshima H."/>
            <person name="Xu Y."/>
        </authorList>
    </citation>
    <scope>NUCLEOTIDE SEQUENCE [LARGE SCALE GENOMIC DNA]</scope>
    <source>
        <strain evidence="8">gladioli</strain>
    </source>
</reference>
<feature type="transmembrane region" description="Helical" evidence="5">
    <location>
        <begin position="373"/>
        <end position="396"/>
    </location>
</feature>
<dbReference type="PANTHER" id="PTHR11662:SF399">
    <property type="entry name" value="FI19708P1-RELATED"/>
    <property type="match status" value="1"/>
</dbReference>
<dbReference type="InterPro" id="IPR020846">
    <property type="entry name" value="MFS_dom"/>
</dbReference>
<evidence type="ECO:0000256" key="2">
    <source>
        <dbReference type="ARBA" id="ARBA00022692"/>
    </source>
</evidence>
<feature type="transmembrane region" description="Helical" evidence="5">
    <location>
        <begin position="210"/>
        <end position="237"/>
    </location>
</feature>
<proteinExistence type="predicted"/>
<dbReference type="RefSeq" id="WP_036051975.1">
    <property type="nucleotide sequence ID" value="NZ_CADEVY010000022.1"/>
</dbReference>
<feature type="transmembrane region" description="Helical" evidence="5">
    <location>
        <begin position="170"/>
        <end position="189"/>
    </location>
</feature>
<feature type="domain" description="Major facilitator superfamily (MFS) profile" evidence="6">
    <location>
        <begin position="10"/>
        <end position="401"/>
    </location>
</feature>
<dbReference type="PANTHER" id="PTHR11662">
    <property type="entry name" value="SOLUTE CARRIER FAMILY 17"/>
    <property type="match status" value="1"/>
</dbReference>
<dbReference type="Gene3D" id="1.20.1250.20">
    <property type="entry name" value="MFS general substrate transporter like domains"/>
    <property type="match status" value="2"/>
</dbReference>
<name>A0AAW3EMJ9_BURGA</name>